<dbReference type="Proteomes" id="UP000326565">
    <property type="component" value="Unassembled WGS sequence"/>
</dbReference>
<accession>A0A5N5WM69</accession>
<evidence type="ECO:0000313" key="2">
    <source>
        <dbReference type="EMBL" id="KAB8068797.1"/>
    </source>
</evidence>
<dbReference type="EMBL" id="ML732372">
    <property type="protein sequence ID" value="KAB8068797.1"/>
    <property type="molecule type" value="Genomic_DNA"/>
</dbReference>
<dbReference type="InterPro" id="IPR014347">
    <property type="entry name" value="Tautomerase/MIF_sf"/>
</dbReference>
<feature type="domain" description="Tautomerase cis-CaaD-like" evidence="1">
    <location>
        <begin position="1"/>
        <end position="134"/>
    </location>
</feature>
<protein>
    <recommendedName>
        <fullName evidence="1">Tautomerase cis-CaaD-like domain-containing protein</fullName>
    </recommendedName>
</protein>
<name>A0A5N5WM69_9EURO</name>
<dbReference type="Pfam" id="PF14832">
    <property type="entry name" value="Tautomerase_3"/>
    <property type="match status" value="1"/>
</dbReference>
<gene>
    <name evidence="2" type="ORF">BDV29DRAFT_162041</name>
</gene>
<sequence>MPFYEVQHFIPLEKSERDELAKTITHTRKFTTPSAFVNAQFTEISQHHNYVAGKESTTNRIIANVRTGATRTATDFDELAQSIQNAWDRIVNKGEAEAKKGELTRVFVMGSITAGLENGLLLPRAGKDIDWLKEDSPKYQELAD</sequence>
<keyword evidence="3" id="KW-1185">Reference proteome</keyword>
<proteinExistence type="predicted"/>
<dbReference type="InterPro" id="IPR028116">
    <property type="entry name" value="Cis-CaaD-like"/>
</dbReference>
<organism evidence="2 3">
    <name type="scientific">Aspergillus leporis</name>
    <dbReference type="NCBI Taxonomy" id="41062"/>
    <lineage>
        <taxon>Eukaryota</taxon>
        <taxon>Fungi</taxon>
        <taxon>Dikarya</taxon>
        <taxon>Ascomycota</taxon>
        <taxon>Pezizomycotina</taxon>
        <taxon>Eurotiomycetes</taxon>
        <taxon>Eurotiomycetidae</taxon>
        <taxon>Eurotiales</taxon>
        <taxon>Aspergillaceae</taxon>
        <taxon>Aspergillus</taxon>
        <taxon>Aspergillus subgen. Circumdati</taxon>
    </lineage>
</organism>
<dbReference type="Gene3D" id="3.30.429.10">
    <property type="entry name" value="Macrophage Migration Inhibitory Factor"/>
    <property type="match status" value="1"/>
</dbReference>
<evidence type="ECO:0000259" key="1">
    <source>
        <dbReference type="Pfam" id="PF14832"/>
    </source>
</evidence>
<reference evidence="2 3" key="1">
    <citation type="submission" date="2019-04" db="EMBL/GenBank/DDBJ databases">
        <title>Friends and foes A comparative genomics study of 23 Aspergillus species from section Flavi.</title>
        <authorList>
            <consortium name="DOE Joint Genome Institute"/>
            <person name="Kjaerbolling I."/>
            <person name="Vesth T."/>
            <person name="Frisvad J.C."/>
            <person name="Nybo J.L."/>
            <person name="Theobald S."/>
            <person name="Kildgaard S."/>
            <person name="Isbrandt T."/>
            <person name="Kuo A."/>
            <person name="Sato A."/>
            <person name="Lyhne E.K."/>
            <person name="Kogle M.E."/>
            <person name="Wiebenga A."/>
            <person name="Kun R.S."/>
            <person name="Lubbers R.J."/>
            <person name="Makela M.R."/>
            <person name="Barry K."/>
            <person name="Chovatia M."/>
            <person name="Clum A."/>
            <person name="Daum C."/>
            <person name="Haridas S."/>
            <person name="He G."/>
            <person name="LaButti K."/>
            <person name="Lipzen A."/>
            <person name="Mondo S."/>
            <person name="Riley R."/>
            <person name="Salamov A."/>
            <person name="Simmons B.A."/>
            <person name="Magnuson J.K."/>
            <person name="Henrissat B."/>
            <person name="Mortensen U.H."/>
            <person name="Larsen T.O."/>
            <person name="Devries R.P."/>
            <person name="Grigoriev I.V."/>
            <person name="Machida M."/>
            <person name="Baker S.E."/>
            <person name="Andersen M.R."/>
        </authorList>
    </citation>
    <scope>NUCLEOTIDE SEQUENCE [LARGE SCALE GENOMIC DNA]</scope>
    <source>
        <strain evidence="2 3">CBS 151.66</strain>
    </source>
</reference>
<evidence type="ECO:0000313" key="3">
    <source>
        <dbReference type="Proteomes" id="UP000326565"/>
    </source>
</evidence>
<dbReference type="AlphaFoldDB" id="A0A5N5WM69"/>
<dbReference type="OrthoDB" id="9981319at2759"/>